<dbReference type="InterPro" id="IPR036640">
    <property type="entry name" value="ABC1_TM_sf"/>
</dbReference>
<accession>A0ABX4QT30</accession>
<dbReference type="SUPFAM" id="SSF52540">
    <property type="entry name" value="P-loop containing nucleoside triphosphate hydrolases"/>
    <property type="match status" value="1"/>
</dbReference>
<feature type="domain" description="ABC transporter" evidence="9">
    <location>
        <begin position="468"/>
        <end position="683"/>
    </location>
</feature>
<dbReference type="Gene3D" id="3.40.50.300">
    <property type="entry name" value="P-loop containing nucleotide triphosphate hydrolases"/>
    <property type="match status" value="1"/>
</dbReference>
<dbReference type="PROSITE" id="PS50929">
    <property type="entry name" value="ABC_TM1F"/>
    <property type="match status" value="1"/>
</dbReference>
<evidence type="ECO:0000256" key="6">
    <source>
        <dbReference type="ARBA" id="ARBA00023136"/>
    </source>
</evidence>
<keyword evidence="6 8" id="KW-0472">Membrane</keyword>
<evidence type="ECO:0000256" key="2">
    <source>
        <dbReference type="ARBA" id="ARBA00022692"/>
    </source>
</evidence>
<dbReference type="PROSITE" id="PS00211">
    <property type="entry name" value="ABC_TRANSPORTER_1"/>
    <property type="match status" value="1"/>
</dbReference>
<feature type="transmembrane region" description="Helical" evidence="8">
    <location>
        <begin position="146"/>
        <end position="166"/>
    </location>
</feature>
<evidence type="ECO:0000256" key="7">
    <source>
        <dbReference type="SAM" id="MobiDB-lite"/>
    </source>
</evidence>
<feature type="domain" description="ABC transmembrane type-1" evidence="10">
    <location>
        <begin position="151"/>
        <end position="433"/>
    </location>
</feature>
<feature type="transmembrane region" description="Helical" evidence="8">
    <location>
        <begin position="373"/>
        <end position="396"/>
    </location>
</feature>
<evidence type="ECO:0000256" key="3">
    <source>
        <dbReference type="ARBA" id="ARBA00022741"/>
    </source>
</evidence>
<dbReference type="InterPro" id="IPR003439">
    <property type="entry name" value="ABC_transporter-like_ATP-bd"/>
</dbReference>
<dbReference type="InterPro" id="IPR039421">
    <property type="entry name" value="Type_1_exporter"/>
</dbReference>
<dbReference type="SMART" id="SM00382">
    <property type="entry name" value="AAA"/>
    <property type="match status" value="1"/>
</dbReference>
<evidence type="ECO:0000256" key="4">
    <source>
        <dbReference type="ARBA" id="ARBA00022840"/>
    </source>
</evidence>
<evidence type="ECO:0000259" key="9">
    <source>
        <dbReference type="PROSITE" id="PS50893"/>
    </source>
</evidence>
<sequence>MEMSRAAGRFLCVSRDNPGTETEGGHHGPLRNSHRPRAGRPGPSWRVRLEQRRAPSAPASSPQPQPVALALELNPAPPRRVGGPDPGPSARPAHFPPRPEERPMSLRRRLADALRAAPEQSALVDVAASMRLVDIARRFWPRLRPLRGWLLLGLLLLTAAPAISVAEALLYQRLVDDVLVPAALEPLLVLALLYIGLNLASGVVSGADDYLSTYVSQRFLVDLRRDVFSHVLSLPAAAHDRRRLGDTLTRLTSDVAAVERFMVSQVSEGVGALVRLLVLVGALMWMQWQLALASLVVAPMFWWVSTRFARLTRDVSRERRRRGGSLGSVTEEALANAALVQSYGREDRAVATYDGHNRAIAGAELAASRIRALFLPLVDLAELVGVLLVVGLGVWALATDRLTLGGLLAFLTLLMQCFDPVRTLADLVPALYSASAGVERVVELLDEPVGGDRPGATDLPRGPGAVSVRDVSVTYAGAQRPALDGLSLEVAPGEVVALVGPSGSGKSTLGRLLSRQLVADAGVVAIDDHDVAARTAASVRDVVTVVHQEQLMLDASVHDNLVLGRPDATRAEVRAAARTADAHEFVERLPSGYDTRIGQRGRSLSGGQRQRLAIARALLRPGRVLVLDEPTTGLDESAARRLMAALVAGERDRTIIVLTHDPVVLEHVDRVVSLDAAGLVLEVAP</sequence>
<dbReference type="Pfam" id="PF00005">
    <property type="entry name" value="ABC_tran"/>
    <property type="match status" value="1"/>
</dbReference>
<feature type="region of interest" description="Disordered" evidence="7">
    <location>
        <begin position="1"/>
        <end position="104"/>
    </location>
</feature>
<evidence type="ECO:0000256" key="1">
    <source>
        <dbReference type="ARBA" id="ARBA00004651"/>
    </source>
</evidence>
<proteinExistence type="predicted"/>
<dbReference type="InterPro" id="IPR011527">
    <property type="entry name" value="ABC1_TM_dom"/>
</dbReference>
<evidence type="ECO:0000256" key="5">
    <source>
        <dbReference type="ARBA" id="ARBA00022989"/>
    </source>
</evidence>
<feature type="transmembrane region" description="Helical" evidence="8">
    <location>
        <begin position="178"/>
        <end position="197"/>
    </location>
</feature>
<dbReference type="SUPFAM" id="SSF90123">
    <property type="entry name" value="ABC transporter transmembrane region"/>
    <property type="match status" value="1"/>
</dbReference>
<dbReference type="PANTHER" id="PTHR43394">
    <property type="entry name" value="ATP-DEPENDENT PERMEASE MDL1, MITOCHONDRIAL"/>
    <property type="match status" value="1"/>
</dbReference>
<dbReference type="PANTHER" id="PTHR43394:SF1">
    <property type="entry name" value="ATP-BINDING CASSETTE SUB-FAMILY B MEMBER 10, MITOCHONDRIAL"/>
    <property type="match status" value="1"/>
</dbReference>
<protein>
    <submittedName>
        <fullName evidence="11">ABC transporter</fullName>
    </submittedName>
</protein>
<gene>
    <name evidence="11" type="ORF">CXG46_20790</name>
</gene>
<dbReference type="Gene3D" id="1.20.1560.10">
    <property type="entry name" value="ABC transporter type 1, transmembrane domain"/>
    <property type="match status" value="1"/>
</dbReference>
<feature type="compositionally biased region" description="Basic residues" evidence="7">
    <location>
        <begin position="28"/>
        <end position="38"/>
    </location>
</feature>
<keyword evidence="2 8" id="KW-0812">Transmembrane</keyword>
<evidence type="ECO:0000259" key="10">
    <source>
        <dbReference type="PROSITE" id="PS50929"/>
    </source>
</evidence>
<dbReference type="InterPro" id="IPR017871">
    <property type="entry name" value="ABC_transporter-like_CS"/>
</dbReference>
<keyword evidence="4" id="KW-0067">ATP-binding</keyword>
<keyword evidence="5 8" id="KW-1133">Transmembrane helix</keyword>
<name>A0ABX4QT30_9ACTN</name>
<dbReference type="Pfam" id="PF00664">
    <property type="entry name" value="ABC_membrane"/>
    <property type="match status" value="1"/>
</dbReference>
<comment type="subcellular location">
    <subcellularLocation>
        <location evidence="1">Cell membrane</location>
        <topology evidence="1">Multi-pass membrane protein</topology>
    </subcellularLocation>
</comment>
<dbReference type="InterPro" id="IPR003593">
    <property type="entry name" value="AAA+_ATPase"/>
</dbReference>
<reference evidence="11 12" key="1">
    <citation type="submission" date="2017-12" db="EMBL/GenBank/DDBJ databases">
        <title>Pharmacopeia of the Arctic Ocean.</title>
        <authorList>
            <person name="Collins E."/>
            <person name="Ducluzeau A.-L."/>
        </authorList>
    </citation>
    <scope>NUCLEOTIDE SEQUENCE [LARGE SCALE GENOMIC DNA]</scope>
    <source>
        <strain evidence="11 12">DSM 23325</strain>
    </source>
</reference>
<comment type="caution">
    <text evidence="11">The sequence shown here is derived from an EMBL/GenBank/DDBJ whole genome shotgun (WGS) entry which is preliminary data.</text>
</comment>
<organism evidence="11 12">
    <name type="scientific">Nocardioides alpinus</name>
    <dbReference type="NCBI Taxonomy" id="748909"/>
    <lineage>
        <taxon>Bacteria</taxon>
        <taxon>Bacillati</taxon>
        <taxon>Actinomycetota</taxon>
        <taxon>Actinomycetes</taxon>
        <taxon>Propionibacteriales</taxon>
        <taxon>Nocardioidaceae</taxon>
        <taxon>Nocardioides</taxon>
    </lineage>
</organism>
<feature type="transmembrane region" description="Helical" evidence="8">
    <location>
        <begin position="292"/>
        <end position="312"/>
    </location>
</feature>
<dbReference type="EMBL" id="PJBV01000035">
    <property type="protein sequence ID" value="PKH37834.1"/>
    <property type="molecule type" value="Genomic_DNA"/>
</dbReference>
<dbReference type="Proteomes" id="UP000233565">
    <property type="component" value="Unassembled WGS sequence"/>
</dbReference>
<evidence type="ECO:0000313" key="11">
    <source>
        <dbReference type="EMBL" id="PKH37834.1"/>
    </source>
</evidence>
<dbReference type="PROSITE" id="PS50893">
    <property type="entry name" value="ABC_TRANSPORTER_2"/>
    <property type="match status" value="1"/>
</dbReference>
<dbReference type="InterPro" id="IPR027417">
    <property type="entry name" value="P-loop_NTPase"/>
</dbReference>
<evidence type="ECO:0000313" key="12">
    <source>
        <dbReference type="Proteomes" id="UP000233565"/>
    </source>
</evidence>
<keyword evidence="3" id="KW-0547">Nucleotide-binding</keyword>
<keyword evidence="12" id="KW-1185">Reference proteome</keyword>
<evidence type="ECO:0000256" key="8">
    <source>
        <dbReference type="SAM" id="Phobius"/>
    </source>
</evidence>